<evidence type="ECO:0000313" key="10">
    <source>
        <dbReference type="Proteomes" id="UP001139336"/>
    </source>
</evidence>
<dbReference type="GO" id="GO:0050660">
    <property type="term" value="F:flavin adenine dinucleotide binding"/>
    <property type="evidence" value="ECO:0007669"/>
    <property type="project" value="InterPro"/>
</dbReference>
<dbReference type="PANTHER" id="PTHR43188">
    <property type="entry name" value="ACYL-COENZYME A OXIDASE"/>
    <property type="match status" value="1"/>
</dbReference>
<evidence type="ECO:0000313" key="9">
    <source>
        <dbReference type="EMBL" id="MCF4007481.1"/>
    </source>
</evidence>
<evidence type="ECO:0000256" key="5">
    <source>
        <dbReference type="RuleBase" id="RU362125"/>
    </source>
</evidence>
<dbReference type="AlphaFoldDB" id="A0A9X1QQW8"/>
<comment type="caution">
    <text evidence="9">The sequence shown here is derived from an EMBL/GenBank/DDBJ whole genome shotgun (WGS) entry which is preliminary data.</text>
</comment>
<evidence type="ECO:0000259" key="6">
    <source>
        <dbReference type="Pfam" id="PF00441"/>
    </source>
</evidence>
<dbReference type="Pfam" id="PF00441">
    <property type="entry name" value="Acyl-CoA_dh_1"/>
    <property type="match status" value="1"/>
</dbReference>
<evidence type="ECO:0000259" key="7">
    <source>
        <dbReference type="Pfam" id="PF02770"/>
    </source>
</evidence>
<dbReference type="InterPro" id="IPR037069">
    <property type="entry name" value="AcylCoA_DH/ox_N_sf"/>
</dbReference>
<proteinExistence type="inferred from homology"/>
<dbReference type="InterPro" id="IPR036250">
    <property type="entry name" value="AcylCo_DH-like_C"/>
</dbReference>
<sequence length="405" mass="44172">MRQDPSGAELQPADGYAPLSDVLGQTHTLTATEKKLLLTLRSALERHIVPHLESAWDEGNLPDSFIEDLENLNLIDPPELKESGEHVRPLFTAFRTFELARCDINIATLYNAHAGLFRTACLEGGDEEQRDYWKPRIDQHSIRGVFALTEPDHGSDIAGGLATSATQGADGSWVINGAKRWIGGAGTADYLCTFARDTADGQVKAFLVPTSAHGVSIEILPAKSSLRIMQNAEIHYQDVCVEPDARLRCINSFKDVARCLRLMRSDVAWIATGASAGAYEAAVAYVRERQQFGKSLGSFQLTQYKLAEMLSLVSSSLALCMAVTERQSHGIYRDEDSALLKLTTARNLRRIVALAREVCGGNGILLSNAVSRFHADAEAVYSYEGTDDINALIVGRSITGKSAFV</sequence>
<keyword evidence="3 5" id="KW-0285">Flavoprotein</keyword>
<dbReference type="Gene3D" id="1.20.140.10">
    <property type="entry name" value="Butyryl-CoA Dehydrogenase, subunit A, domain 3"/>
    <property type="match status" value="1"/>
</dbReference>
<dbReference type="Gene3D" id="1.10.540.10">
    <property type="entry name" value="Acyl-CoA dehydrogenase/oxidase, N-terminal domain"/>
    <property type="match status" value="1"/>
</dbReference>
<evidence type="ECO:0000256" key="3">
    <source>
        <dbReference type="ARBA" id="ARBA00022630"/>
    </source>
</evidence>
<dbReference type="Pfam" id="PF02770">
    <property type="entry name" value="Acyl-CoA_dh_M"/>
    <property type="match status" value="1"/>
</dbReference>
<dbReference type="RefSeq" id="WP_236119619.1">
    <property type="nucleotide sequence ID" value="NZ_JAKGSI010000005.1"/>
</dbReference>
<dbReference type="Gene3D" id="2.40.110.10">
    <property type="entry name" value="Butyryl-CoA Dehydrogenase, subunit A, domain 2"/>
    <property type="match status" value="1"/>
</dbReference>
<reference evidence="9" key="1">
    <citation type="submission" date="2022-01" db="EMBL/GenBank/DDBJ databases">
        <title>Corynebacterium sp. nov isolated from isolated from the feces of the greater white-fronted geese (Anser albifrons) at Poyang Lake, PR China.</title>
        <authorList>
            <person name="Liu Q."/>
        </authorList>
    </citation>
    <scope>NUCLEOTIDE SEQUENCE</scope>
    <source>
        <strain evidence="9">JCM 32435</strain>
    </source>
</reference>
<dbReference type="Pfam" id="PF02771">
    <property type="entry name" value="Acyl-CoA_dh_N"/>
    <property type="match status" value="1"/>
</dbReference>
<dbReference type="InterPro" id="IPR009100">
    <property type="entry name" value="AcylCoA_DH/oxidase_NM_dom_sf"/>
</dbReference>
<keyword evidence="5" id="KW-0560">Oxidoreductase</keyword>
<protein>
    <submittedName>
        <fullName evidence="9">Acyl-CoA dehydrogenase family protein</fullName>
    </submittedName>
</protein>
<evidence type="ECO:0000256" key="1">
    <source>
        <dbReference type="ARBA" id="ARBA00001974"/>
    </source>
</evidence>
<dbReference type="Proteomes" id="UP001139336">
    <property type="component" value="Unassembled WGS sequence"/>
</dbReference>
<keyword evidence="10" id="KW-1185">Reference proteome</keyword>
<dbReference type="InterPro" id="IPR006091">
    <property type="entry name" value="Acyl-CoA_Oxase/DH_mid-dom"/>
</dbReference>
<evidence type="ECO:0000256" key="2">
    <source>
        <dbReference type="ARBA" id="ARBA00009347"/>
    </source>
</evidence>
<dbReference type="InterPro" id="IPR045008">
    <property type="entry name" value="ACX4-like"/>
</dbReference>
<dbReference type="InterPro" id="IPR013786">
    <property type="entry name" value="AcylCoA_DH/ox_N"/>
</dbReference>
<keyword evidence="4 5" id="KW-0274">FAD</keyword>
<name>A0A9X1QQW8_9CORY</name>
<dbReference type="SUPFAM" id="SSF56645">
    <property type="entry name" value="Acyl-CoA dehydrogenase NM domain-like"/>
    <property type="match status" value="1"/>
</dbReference>
<dbReference type="PANTHER" id="PTHR43188:SF1">
    <property type="entry name" value="ACYL-COA DEHYDROGENASE"/>
    <property type="match status" value="1"/>
</dbReference>
<dbReference type="GO" id="GO:0006635">
    <property type="term" value="P:fatty acid beta-oxidation"/>
    <property type="evidence" value="ECO:0007669"/>
    <property type="project" value="InterPro"/>
</dbReference>
<accession>A0A9X1QQW8</accession>
<dbReference type="InterPro" id="IPR009075">
    <property type="entry name" value="AcylCo_DH/oxidase_C"/>
</dbReference>
<dbReference type="GO" id="GO:0003995">
    <property type="term" value="F:acyl-CoA dehydrogenase activity"/>
    <property type="evidence" value="ECO:0007669"/>
    <property type="project" value="InterPro"/>
</dbReference>
<evidence type="ECO:0000256" key="4">
    <source>
        <dbReference type="ARBA" id="ARBA00022827"/>
    </source>
</evidence>
<gene>
    <name evidence="9" type="ORF">L1O03_09930</name>
</gene>
<dbReference type="EMBL" id="JAKGSI010000005">
    <property type="protein sequence ID" value="MCF4007481.1"/>
    <property type="molecule type" value="Genomic_DNA"/>
</dbReference>
<feature type="domain" description="Acyl-CoA dehydrogenase/oxidase N-terminal" evidence="8">
    <location>
        <begin position="31"/>
        <end position="137"/>
    </location>
</feature>
<organism evidence="9 10">
    <name type="scientific">Corynebacterium uropygiale</name>
    <dbReference type="NCBI Taxonomy" id="1775911"/>
    <lineage>
        <taxon>Bacteria</taxon>
        <taxon>Bacillati</taxon>
        <taxon>Actinomycetota</taxon>
        <taxon>Actinomycetes</taxon>
        <taxon>Mycobacteriales</taxon>
        <taxon>Corynebacteriaceae</taxon>
        <taxon>Corynebacterium</taxon>
    </lineage>
</organism>
<comment type="similarity">
    <text evidence="2 5">Belongs to the acyl-CoA dehydrogenase family.</text>
</comment>
<comment type="cofactor">
    <cofactor evidence="1 5">
        <name>FAD</name>
        <dbReference type="ChEBI" id="CHEBI:57692"/>
    </cofactor>
</comment>
<dbReference type="InterPro" id="IPR046373">
    <property type="entry name" value="Acyl-CoA_Oxase/DH_mid-dom_sf"/>
</dbReference>
<evidence type="ECO:0000259" key="8">
    <source>
        <dbReference type="Pfam" id="PF02771"/>
    </source>
</evidence>
<dbReference type="SUPFAM" id="SSF47203">
    <property type="entry name" value="Acyl-CoA dehydrogenase C-terminal domain-like"/>
    <property type="match status" value="1"/>
</dbReference>
<feature type="domain" description="Acyl-CoA oxidase/dehydrogenase middle" evidence="7">
    <location>
        <begin position="146"/>
        <end position="239"/>
    </location>
</feature>
<feature type="domain" description="Acyl-CoA dehydrogenase/oxidase C-terminal" evidence="6">
    <location>
        <begin position="256"/>
        <end position="398"/>
    </location>
</feature>